<proteinExistence type="inferred from homology"/>
<sequence>MATHQTPHDTGPALVSGVAGLTVFDDPHPPSAHQTVSSPSFVDSLPPYLRTRVTQLQALQRQQDIIHTKLQREIQALQKTYWLQYNPLYQKRFEIIIGHTDPSHGHEPPGIPDFWLTAMKNHPDIGMRINEDGDERALRYLTNIQVQHLEDFDFALVFHFAPNEFFSNPALRATFSYQKEFTGDRPDPLEAKGDHIDWKPGKHLTRHRGGKENEDEENEPGSLFDFFSPTSVPAEGDKEEREEREFLLGMDFELAEQFQNELVPRAVEWYTGDARSDDEDEDDEDEDDEDEDDEDEDDEDEDEVEVEDSEDDSEDDSKDDSEADSAEDSEDDSEDAEDAEDAENSDEASRRLRQRQQLQMPQRRM</sequence>
<comment type="similarity">
    <text evidence="1 2">Belongs to the nucleosome assembly protein (NAP) family.</text>
</comment>
<evidence type="ECO:0000256" key="3">
    <source>
        <dbReference type="SAM" id="MobiDB-lite"/>
    </source>
</evidence>
<dbReference type="Pfam" id="PF00956">
    <property type="entry name" value="NAP"/>
    <property type="match status" value="1"/>
</dbReference>
<accession>A0A8H6PJF2</accession>
<evidence type="ECO:0000256" key="1">
    <source>
        <dbReference type="ARBA" id="ARBA00009947"/>
    </source>
</evidence>
<reference evidence="4" key="1">
    <citation type="submission" date="2020-06" db="EMBL/GenBank/DDBJ databases">
        <title>Draft genome sequences of strains closely related to Aspergillus parafelis and Aspergillus hiratsukae.</title>
        <authorList>
            <person name="Dos Santos R.A.C."/>
            <person name="Rivero-Menendez O."/>
            <person name="Steenwyk J.L."/>
            <person name="Mead M.E."/>
            <person name="Goldman G.H."/>
            <person name="Alastruey-Izquierdo A."/>
            <person name="Rokas A."/>
        </authorList>
    </citation>
    <scope>NUCLEOTIDE SEQUENCE</scope>
    <source>
        <strain evidence="4">CNM-CM5623</strain>
    </source>
</reference>
<protein>
    <recommendedName>
        <fullName evidence="6">Nucleosome assembly protein</fullName>
    </recommendedName>
</protein>
<evidence type="ECO:0000313" key="5">
    <source>
        <dbReference type="Proteomes" id="UP000654922"/>
    </source>
</evidence>
<feature type="region of interest" description="Disordered" evidence="3">
    <location>
        <begin position="182"/>
        <end position="242"/>
    </location>
</feature>
<dbReference type="SUPFAM" id="SSF143113">
    <property type="entry name" value="NAP-like"/>
    <property type="match status" value="1"/>
</dbReference>
<feature type="compositionally biased region" description="Low complexity" evidence="3">
    <location>
        <begin position="355"/>
        <end position="365"/>
    </location>
</feature>
<gene>
    <name evidence="4" type="ORF">CNMCM5623_007493</name>
</gene>
<dbReference type="InterPro" id="IPR002164">
    <property type="entry name" value="NAP_family"/>
</dbReference>
<dbReference type="InterPro" id="IPR037231">
    <property type="entry name" value="NAP-like_sf"/>
</dbReference>
<organism evidence="4 5">
    <name type="scientific">Aspergillus felis</name>
    <dbReference type="NCBI Taxonomy" id="1287682"/>
    <lineage>
        <taxon>Eukaryota</taxon>
        <taxon>Fungi</taxon>
        <taxon>Dikarya</taxon>
        <taxon>Ascomycota</taxon>
        <taxon>Pezizomycotina</taxon>
        <taxon>Eurotiomycetes</taxon>
        <taxon>Eurotiomycetidae</taxon>
        <taxon>Eurotiales</taxon>
        <taxon>Aspergillaceae</taxon>
        <taxon>Aspergillus</taxon>
        <taxon>Aspergillus subgen. Fumigati</taxon>
    </lineage>
</organism>
<feature type="compositionally biased region" description="Acidic residues" evidence="3">
    <location>
        <begin position="276"/>
        <end position="346"/>
    </location>
</feature>
<evidence type="ECO:0000256" key="2">
    <source>
        <dbReference type="RuleBase" id="RU003876"/>
    </source>
</evidence>
<dbReference type="AlphaFoldDB" id="A0A8H6PJF2"/>
<dbReference type="GO" id="GO:0006334">
    <property type="term" value="P:nucleosome assembly"/>
    <property type="evidence" value="ECO:0007669"/>
    <property type="project" value="InterPro"/>
</dbReference>
<dbReference type="OrthoDB" id="19419at2759"/>
<dbReference type="GO" id="GO:0005634">
    <property type="term" value="C:nucleus"/>
    <property type="evidence" value="ECO:0007669"/>
    <property type="project" value="InterPro"/>
</dbReference>
<name>A0A8H6PJF2_9EURO</name>
<evidence type="ECO:0008006" key="6">
    <source>
        <dbReference type="Google" id="ProtNLM"/>
    </source>
</evidence>
<dbReference type="Gene3D" id="3.30.1120.90">
    <property type="entry name" value="Nucleosome assembly protein"/>
    <property type="match status" value="1"/>
</dbReference>
<feature type="compositionally biased region" description="Basic and acidic residues" evidence="3">
    <location>
        <begin position="182"/>
        <end position="200"/>
    </location>
</feature>
<dbReference type="EMBL" id="JACBAE010001402">
    <property type="protein sequence ID" value="KAF7155422.1"/>
    <property type="molecule type" value="Genomic_DNA"/>
</dbReference>
<dbReference type="PANTHER" id="PTHR11875">
    <property type="entry name" value="TESTIS-SPECIFIC Y-ENCODED PROTEIN"/>
    <property type="match status" value="1"/>
</dbReference>
<feature type="region of interest" description="Disordered" evidence="3">
    <location>
        <begin position="269"/>
        <end position="365"/>
    </location>
</feature>
<dbReference type="Proteomes" id="UP000654922">
    <property type="component" value="Unassembled WGS sequence"/>
</dbReference>
<comment type="caution">
    <text evidence="4">The sequence shown here is derived from an EMBL/GenBank/DDBJ whole genome shotgun (WGS) entry which is preliminary data.</text>
</comment>
<dbReference type="Gene3D" id="1.20.5.1500">
    <property type="match status" value="1"/>
</dbReference>
<evidence type="ECO:0000313" key="4">
    <source>
        <dbReference type="EMBL" id="KAF7155422.1"/>
    </source>
</evidence>